<reference evidence="1 2" key="1">
    <citation type="journal article" date="2014" name="Genome Announc.">
        <title>Draft Genome Sequence of Lutibaculum baratangense Strain AMV1T, Isolated from a Mud Volcano in Andamans, India.</title>
        <authorList>
            <person name="Singh A."/>
            <person name="Sreenivas A."/>
            <person name="Sathyanarayana Reddy G."/>
            <person name="Pinnaka A.K."/>
            <person name="Shivaji S."/>
        </authorList>
    </citation>
    <scope>NUCLEOTIDE SEQUENCE [LARGE SCALE GENOMIC DNA]</scope>
    <source>
        <strain evidence="1 2">AMV1</strain>
    </source>
</reference>
<protein>
    <submittedName>
        <fullName evidence="1">Uncharacterized protein</fullName>
    </submittedName>
</protein>
<name>V4RL96_9HYPH</name>
<keyword evidence="2" id="KW-1185">Reference proteome</keyword>
<evidence type="ECO:0000313" key="2">
    <source>
        <dbReference type="Proteomes" id="UP000017819"/>
    </source>
</evidence>
<evidence type="ECO:0000313" key="1">
    <source>
        <dbReference type="EMBL" id="ESR26079.1"/>
    </source>
</evidence>
<accession>V4RL96</accession>
<dbReference type="Proteomes" id="UP000017819">
    <property type="component" value="Unassembled WGS sequence"/>
</dbReference>
<proteinExistence type="predicted"/>
<comment type="caution">
    <text evidence="1">The sequence shown here is derived from an EMBL/GenBank/DDBJ whole genome shotgun (WGS) entry which is preliminary data.</text>
</comment>
<organism evidence="1 2">
    <name type="scientific">Lutibaculum baratangense AMV1</name>
    <dbReference type="NCBI Taxonomy" id="631454"/>
    <lineage>
        <taxon>Bacteria</taxon>
        <taxon>Pseudomonadati</taxon>
        <taxon>Pseudomonadota</taxon>
        <taxon>Alphaproteobacteria</taxon>
        <taxon>Hyphomicrobiales</taxon>
        <taxon>Tepidamorphaceae</taxon>
        <taxon>Lutibaculum</taxon>
    </lineage>
</organism>
<dbReference type="EMBL" id="AWXZ01000017">
    <property type="protein sequence ID" value="ESR26079.1"/>
    <property type="molecule type" value="Genomic_DNA"/>
</dbReference>
<sequence length="54" mass="5645">MTGVWNGPLEITEFSGRRREGPAGCSVYKKVDFGPQVAGPQARETGAPRPTGGA</sequence>
<dbReference type="AlphaFoldDB" id="V4RL96"/>
<gene>
    <name evidence="1" type="ORF">N177_1414</name>
</gene>